<proteinExistence type="inferred from homology"/>
<feature type="chain" id="PRO_5035171809" evidence="3">
    <location>
        <begin position="20"/>
        <end position="361"/>
    </location>
</feature>
<name>A0A8J6MXT2_9DELT</name>
<gene>
    <name evidence="7" type="ORF">H8E19_06910</name>
</gene>
<dbReference type="GO" id="GO:1990281">
    <property type="term" value="C:efflux pump complex"/>
    <property type="evidence" value="ECO:0007669"/>
    <property type="project" value="TreeGrafter"/>
</dbReference>
<feature type="domain" description="Multidrug resistance protein MdtA-like barrel-sandwich hybrid" evidence="4">
    <location>
        <begin position="66"/>
        <end position="199"/>
    </location>
</feature>
<sequence length="361" mass="39083">MMGLLGILFSLLTPGFSGAQPPKKRGGRPPALVQVSPVLEKMVVTRVMLVGTAEPWSETVVASEEAGLVRKMLVDEGDKVRKNQTLCIQDASQLRLKIEAARAVVAEAAANQTRAEREWGRLKRLYSIKSVSKKAYEDAQFAAEAAVKRVARLQVDLYTLLDQVKKKVIYAPVSGTVVERHTLVGQWLGKGDPVVTVTVMNPIRVMVPVPERYVSRINKGDSSQVIFDALPGRTFKGVIDAIIPRADRAGRTFPVRIEISNSKGTIKAGMLGRVTLLIGNPHKAILIPKDALVLSGAGKSVYVINDQTAHLVQVKPGPAHGSLIEVEGKLKAGQKVVIRGNERLRPGQRVKVVSGIRGDAP</sequence>
<dbReference type="InterPro" id="IPR058625">
    <property type="entry name" value="MdtA-like_BSH"/>
</dbReference>
<keyword evidence="2" id="KW-0175">Coiled coil</keyword>
<dbReference type="Gene3D" id="2.40.420.20">
    <property type="match status" value="1"/>
</dbReference>
<comment type="caution">
    <text evidence="7">The sequence shown here is derived from an EMBL/GenBank/DDBJ whole genome shotgun (WGS) entry which is preliminary data.</text>
</comment>
<dbReference type="Gene3D" id="1.10.287.470">
    <property type="entry name" value="Helix hairpin bin"/>
    <property type="match status" value="1"/>
</dbReference>
<reference evidence="7 8" key="1">
    <citation type="submission" date="2020-08" db="EMBL/GenBank/DDBJ databases">
        <title>Bridging the membrane lipid divide: bacteria of the FCB group superphylum have the potential to synthesize archaeal ether lipids.</title>
        <authorList>
            <person name="Villanueva L."/>
            <person name="Von Meijenfeldt F.A.B."/>
            <person name="Westbye A.B."/>
            <person name="Yadav S."/>
            <person name="Hopmans E.C."/>
            <person name="Dutilh B.E."/>
            <person name="Sinninghe Damste J.S."/>
        </authorList>
    </citation>
    <scope>NUCLEOTIDE SEQUENCE [LARGE SCALE GENOMIC DNA]</scope>
    <source>
        <strain evidence="7">NIOZ-UU27</strain>
    </source>
</reference>
<dbReference type="InterPro" id="IPR058637">
    <property type="entry name" value="YknX-like_C"/>
</dbReference>
<feature type="signal peptide" evidence="3">
    <location>
        <begin position="1"/>
        <end position="19"/>
    </location>
</feature>
<dbReference type="GO" id="GO:0015562">
    <property type="term" value="F:efflux transmembrane transporter activity"/>
    <property type="evidence" value="ECO:0007669"/>
    <property type="project" value="TreeGrafter"/>
</dbReference>
<evidence type="ECO:0000256" key="3">
    <source>
        <dbReference type="SAM" id="SignalP"/>
    </source>
</evidence>
<dbReference type="SUPFAM" id="SSF111369">
    <property type="entry name" value="HlyD-like secretion proteins"/>
    <property type="match status" value="1"/>
</dbReference>
<dbReference type="Gene3D" id="2.40.50.100">
    <property type="match status" value="1"/>
</dbReference>
<dbReference type="Pfam" id="PF25954">
    <property type="entry name" value="Beta-barrel_RND_2"/>
    <property type="match status" value="1"/>
</dbReference>
<dbReference type="EMBL" id="JACNJD010000188">
    <property type="protein sequence ID" value="MBC8177122.1"/>
    <property type="molecule type" value="Genomic_DNA"/>
</dbReference>
<dbReference type="Pfam" id="PF25917">
    <property type="entry name" value="BSH_RND"/>
    <property type="match status" value="1"/>
</dbReference>
<evidence type="ECO:0000256" key="1">
    <source>
        <dbReference type="ARBA" id="ARBA00009477"/>
    </source>
</evidence>
<dbReference type="PANTHER" id="PTHR30469:SF15">
    <property type="entry name" value="HLYD FAMILY OF SECRETION PROTEINS"/>
    <property type="match status" value="1"/>
</dbReference>
<dbReference type="Pfam" id="PF25989">
    <property type="entry name" value="YknX_C"/>
    <property type="match status" value="1"/>
</dbReference>
<dbReference type="AlphaFoldDB" id="A0A8J6MXT2"/>
<feature type="domain" description="CusB-like beta-barrel" evidence="5">
    <location>
        <begin position="206"/>
        <end position="276"/>
    </location>
</feature>
<feature type="domain" description="YknX-like C-terminal permuted SH3-like" evidence="6">
    <location>
        <begin position="285"/>
        <end position="352"/>
    </location>
</feature>
<dbReference type="InterPro" id="IPR006143">
    <property type="entry name" value="RND_pump_MFP"/>
</dbReference>
<evidence type="ECO:0000313" key="8">
    <source>
        <dbReference type="Proteomes" id="UP000650524"/>
    </source>
</evidence>
<dbReference type="NCBIfam" id="TIGR01730">
    <property type="entry name" value="RND_mfp"/>
    <property type="match status" value="1"/>
</dbReference>
<comment type="similarity">
    <text evidence="1">Belongs to the membrane fusion protein (MFP) (TC 8.A.1) family.</text>
</comment>
<evidence type="ECO:0000313" key="7">
    <source>
        <dbReference type="EMBL" id="MBC8177122.1"/>
    </source>
</evidence>
<evidence type="ECO:0000259" key="5">
    <source>
        <dbReference type="Pfam" id="PF25954"/>
    </source>
</evidence>
<keyword evidence="3" id="KW-0732">Signal</keyword>
<evidence type="ECO:0000259" key="6">
    <source>
        <dbReference type="Pfam" id="PF25989"/>
    </source>
</evidence>
<protein>
    <submittedName>
        <fullName evidence="7">Efflux RND transporter periplasmic adaptor subunit</fullName>
    </submittedName>
</protein>
<organism evidence="7 8">
    <name type="scientific">Candidatus Desulfacyla euxinica</name>
    <dbReference type="NCBI Taxonomy" id="2841693"/>
    <lineage>
        <taxon>Bacteria</taxon>
        <taxon>Deltaproteobacteria</taxon>
        <taxon>Candidatus Desulfacyla</taxon>
    </lineage>
</organism>
<dbReference type="InterPro" id="IPR058792">
    <property type="entry name" value="Beta-barrel_RND_2"/>
</dbReference>
<feature type="coiled-coil region" evidence="2">
    <location>
        <begin position="91"/>
        <end position="118"/>
    </location>
</feature>
<evidence type="ECO:0000259" key="4">
    <source>
        <dbReference type="Pfam" id="PF25917"/>
    </source>
</evidence>
<dbReference type="PANTHER" id="PTHR30469">
    <property type="entry name" value="MULTIDRUG RESISTANCE PROTEIN MDTA"/>
    <property type="match status" value="1"/>
</dbReference>
<accession>A0A8J6MXT2</accession>
<dbReference type="Proteomes" id="UP000650524">
    <property type="component" value="Unassembled WGS sequence"/>
</dbReference>
<dbReference type="Gene3D" id="2.40.30.170">
    <property type="match status" value="1"/>
</dbReference>
<evidence type="ECO:0000256" key="2">
    <source>
        <dbReference type="SAM" id="Coils"/>
    </source>
</evidence>